<feature type="domain" description="MH1" evidence="5">
    <location>
        <begin position="12"/>
        <end position="108"/>
    </location>
</feature>
<dbReference type="GO" id="GO:0051239">
    <property type="term" value="P:regulation of multicellular organismal process"/>
    <property type="evidence" value="ECO:0007669"/>
    <property type="project" value="UniProtKB-ARBA"/>
</dbReference>
<organism evidence="8">
    <name type="scientific">Anisakis simplex</name>
    <name type="common">Herring worm</name>
    <dbReference type="NCBI Taxonomy" id="6269"/>
    <lineage>
        <taxon>Eukaryota</taxon>
        <taxon>Metazoa</taxon>
        <taxon>Ecdysozoa</taxon>
        <taxon>Nematoda</taxon>
        <taxon>Chromadorea</taxon>
        <taxon>Rhabditida</taxon>
        <taxon>Spirurina</taxon>
        <taxon>Ascaridomorpha</taxon>
        <taxon>Ascaridoidea</taxon>
        <taxon>Anisakidae</taxon>
        <taxon>Anisakis</taxon>
        <taxon>Anisakis simplex complex</taxon>
    </lineage>
</organism>
<evidence type="ECO:0000259" key="5">
    <source>
        <dbReference type="PROSITE" id="PS51075"/>
    </source>
</evidence>
<dbReference type="GO" id="GO:0030509">
    <property type="term" value="P:BMP signaling pathway"/>
    <property type="evidence" value="ECO:0007669"/>
    <property type="project" value="TreeGrafter"/>
</dbReference>
<dbReference type="GO" id="GO:0000978">
    <property type="term" value="F:RNA polymerase II cis-regulatory region sequence-specific DNA binding"/>
    <property type="evidence" value="ECO:0007669"/>
    <property type="project" value="TreeGrafter"/>
</dbReference>
<dbReference type="GO" id="GO:0000981">
    <property type="term" value="F:DNA-binding transcription factor activity, RNA polymerase II-specific"/>
    <property type="evidence" value="ECO:0007669"/>
    <property type="project" value="TreeGrafter"/>
</dbReference>
<sequence>MKFENLLGQHGTAVAKRLGWKQGDEEESWSKKAIDSLMKKLQKHNKEALASLEMALQCEGRQRTDCVTIPRSLDGRLQVLRLLLWSFIQMPHYVCKNKPSRCRGQSNP</sequence>
<dbReference type="SUPFAM" id="SSF56366">
    <property type="entry name" value="SMAD MH1 domain"/>
    <property type="match status" value="1"/>
</dbReference>
<dbReference type="InterPro" id="IPR013019">
    <property type="entry name" value="MAD_homology_MH1"/>
</dbReference>
<dbReference type="WBParaSite" id="ASIM_0000512001-mRNA-1">
    <property type="protein sequence ID" value="ASIM_0000512001-mRNA-1"/>
    <property type="gene ID" value="ASIM_0000512001"/>
</dbReference>
<dbReference type="InterPro" id="IPR036578">
    <property type="entry name" value="SMAD_MH1_sf"/>
</dbReference>
<reference evidence="8" key="1">
    <citation type="submission" date="2017-02" db="UniProtKB">
        <authorList>
            <consortium name="WormBaseParasite"/>
        </authorList>
    </citation>
    <scope>IDENTIFICATION</scope>
</reference>
<keyword evidence="7" id="KW-1185">Reference proteome</keyword>
<dbReference type="InterPro" id="IPR003619">
    <property type="entry name" value="MAD_homology1_Dwarfin-type"/>
</dbReference>
<name>A0A0M3JBZ2_ANISI</name>
<dbReference type="GO" id="GO:0009653">
    <property type="term" value="P:anatomical structure morphogenesis"/>
    <property type="evidence" value="ECO:0007669"/>
    <property type="project" value="TreeGrafter"/>
</dbReference>
<evidence type="ECO:0000256" key="3">
    <source>
        <dbReference type="ARBA" id="ARBA00023163"/>
    </source>
</evidence>
<evidence type="ECO:0000256" key="4">
    <source>
        <dbReference type="ARBA" id="ARBA00023242"/>
    </source>
</evidence>
<dbReference type="SMART" id="SM00523">
    <property type="entry name" value="DWA"/>
    <property type="match status" value="1"/>
</dbReference>
<dbReference type="InterPro" id="IPR013790">
    <property type="entry name" value="Dwarfin"/>
</dbReference>
<dbReference type="AlphaFoldDB" id="A0A0M3JBZ2"/>
<keyword evidence="3" id="KW-0804">Transcription</keyword>
<evidence type="ECO:0000313" key="6">
    <source>
        <dbReference type="EMBL" id="VDK24736.1"/>
    </source>
</evidence>
<evidence type="ECO:0000256" key="1">
    <source>
        <dbReference type="ARBA" id="ARBA00004123"/>
    </source>
</evidence>
<dbReference type="EMBL" id="UYRR01009149">
    <property type="protein sequence ID" value="VDK24736.1"/>
    <property type="molecule type" value="Genomic_DNA"/>
</dbReference>
<dbReference type="OrthoDB" id="5794312at2759"/>
<dbReference type="Proteomes" id="UP000267096">
    <property type="component" value="Unassembled WGS sequence"/>
</dbReference>
<evidence type="ECO:0000256" key="2">
    <source>
        <dbReference type="ARBA" id="ARBA00023015"/>
    </source>
</evidence>
<keyword evidence="2" id="KW-0805">Transcription regulation</keyword>
<keyword evidence="4" id="KW-0539">Nucleus</keyword>
<dbReference type="PROSITE" id="PS51075">
    <property type="entry name" value="MH1"/>
    <property type="match status" value="1"/>
</dbReference>
<evidence type="ECO:0000313" key="8">
    <source>
        <dbReference type="WBParaSite" id="ASIM_0000512001-mRNA-1"/>
    </source>
</evidence>
<proteinExistence type="predicted"/>
<dbReference type="PANTHER" id="PTHR13703:SF61">
    <property type="entry name" value="PROTEIN MOTHERS AGAINST DPP"/>
    <property type="match status" value="1"/>
</dbReference>
<dbReference type="PANTHER" id="PTHR13703">
    <property type="entry name" value="SMAD"/>
    <property type="match status" value="1"/>
</dbReference>
<protein>
    <submittedName>
        <fullName evidence="8">MH1 domain-containing protein</fullName>
    </submittedName>
</protein>
<dbReference type="GO" id="GO:0071144">
    <property type="term" value="C:heteromeric SMAD protein complex"/>
    <property type="evidence" value="ECO:0007669"/>
    <property type="project" value="TreeGrafter"/>
</dbReference>
<dbReference type="GO" id="GO:0060395">
    <property type="term" value="P:SMAD protein signal transduction"/>
    <property type="evidence" value="ECO:0007669"/>
    <property type="project" value="TreeGrafter"/>
</dbReference>
<reference evidence="6 7" key="2">
    <citation type="submission" date="2018-11" db="EMBL/GenBank/DDBJ databases">
        <authorList>
            <consortium name="Pathogen Informatics"/>
        </authorList>
    </citation>
    <scope>NUCLEOTIDE SEQUENCE [LARGE SCALE GENOMIC DNA]</scope>
</reference>
<gene>
    <name evidence="6" type="ORF">ASIM_LOCUS4925</name>
</gene>
<accession>A0A0M3JBZ2</accession>
<dbReference type="Gene3D" id="3.90.520.10">
    <property type="entry name" value="SMAD MH1 domain"/>
    <property type="match status" value="1"/>
</dbReference>
<comment type="subcellular location">
    <subcellularLocation>
        <location evidence="1">Nucleus</location>
    </subcellularLocation>
</comment>
<dbReference type="GO" id="GO:0070411">
    <property type="term" value="F:I-SMAD binding"/>
    <property type="evidence" value="ECO:0007669"/>
    <property type="project" value="TreeGrafter"/>
</dbReference>
<dbReference type="GO" id="GO:0030154">
    <property type="term" value="P:cell differentiation"/>
    <property type="evidence" value="ECO:0007669"/>
    <property type="project" value="TreeGrafter"/>
</dbReference>
<dbReference type="Pfam" id="PF03165">
    <property type="entry name" value="MH1"/>
    <property type="match status" value="1"/>
</dbReference>
<evidence type="ECO:0000313" key="7">
    <source>
        <dbReference type="Proteomes" id="UP000267096"/>
    </source>
</evidence>